<reference evidence="2 3" key="1">
    <citation type="submission" date="2021-06" db="EMBL/GenBank/DDBJ databases">
        <authorList>
            <person name="Kallberg Y."/>
            <person name="Tangrot J."/>
            <person name="Rosling A."/>
        </authorList>
    </citation>
    <scope>NUCLEOTIDE SEQUENCE [LARGE SCALE GENOMIC DNA]</scope>
    <source>
        <strain evidence="2 3">120-4 pot B 10/14</strain>
    </source>
</reference>
<accession>A0ABM8VY90</accession>
<evidence type="ECO:0000256" key="1">
    <source>
        <dbReference type="SAM" id="MobiDB-lite"/>
    </source>
</evidence>
<evidence type="ECO:0000313" key="3">
    <source>
        <dbReference type="Proteomes" id="UP000789901"/>
    </source>
</evidence>
<gene>
    <name evidence="2" type="ORF">GMARGA_LOCUS1053</name>
</gene>
<dbReference type="EMBL" id="CAJVQB010000239">
    <property type="protein sequence ID" value="CAG8477087.1"/>
    <property type="molecule type" value="Genomic_DNA"/>
</dbReference>
<feature type="region of interest" description="Disordered" evidence="1">
    <location>
        <begin position="1"/>
        <end position="43"/>
    </location>
</feature>
<comment type="caution">
    <text evidence="2">The sequence shown here is derived from an EMBL/GenBank/DDBJ whole genome shotgun (WGS) entry which is preliminary data.</text>
</comment>
<protein>
    <submittedName>
        <fullName evidence="2">43306_t:CDS:1</fullName>
    </submittedName>
</protein>
<feature type="compositionally biased region" description="Basic and acidic residues" evidence="1">
    <location>
        <begin position="25"/>
        <end position="43"/>
    </location>
</feature>
<evidence type="ECO:0000313" key="2">
    <source>
        <dbReference type="EMBL" id="CAG8477087.1"/>
    </source>
</evidence>
<keyword evidence="3" id="KW-1185">Reference proteome</keyword>
<sequence>MTVLLTPEKTPNPLNGVAQNTDHAQNYERLRLDKKYKGNKMHD</sequence>
<organism evidence="2 3">
    <name type="scientific">Gigaspora margarita</name>
    <dbReference type="NCBI Taxonomy" id="4874"/>
    <lineage>
        <taxon>Eukaryota</taxon>
        <taxon>Fungi</taxon>
        <taxon>Fungi incertae sedis</taxon>
        <taxon>Mucoromycota</taxon>
        <taxon>Glomeromycotina</taxon>
        <taxon>Glomeromycetes</taxon>
        <taxon>Diversisporales</taxon>
        <taxon>Gigasporaceae</taxon>
        <taxon>Gigaspora</taxon>
    </lineage>
</organism>
<name>A0ABM8VY90_GIGMA</name>
<proteinExistence type="predicted"/>
<dbReference type="Proteomes" id="UP000789901">
    <property type="component" value="Unassembled WGS sequence"/>
</dbReference>